<feature type="signal peptide" evidence="1">
    <location>
        <begin position="1"/>
        <end position="21"/>
    </location>
</feature>
<dbReference type="AlphaFoldDB" id="A0AB39QEB4"/>
<keyword evidence="1" id="KW-0732">Signal</keyword>
<evidence type="ECO:0000313" key="2">
    <source>
        <dbReference type="EMBL" id="XDQ41215.1"/>
    </source>
</evidence>
<dbReference type="RefSeq" id="WP_369220914.1">
    <property type="nucleotide sequence ID" value="NZ_CP163441.1"/>
</dbReference>
<feature type="chain" id="PRO_5044307299" evidence="1">
    <location>
        <begin position="22"/>
        <end position="324"/>
    </location>
</feature>
<dbReference type="PANTHER" id="PTHR42060">
    <property type="entry name" value="NHL REPEAT-CONTAINING PROTEIN-RELATED"/>
    <property type="match status" value="1"/>
</dbReference>
<evidence type="ECO:0000256" key="1">
    <source>
        <dbReference type="SAM" id="SignalP"/>
    </source>
</evidence>
<dbReference type="SUPFAM" id="SSF63829">
    <property type="entry name" value="Calcium-dependent phosphotriesterase"/>
    <property type="match status" value="1"/>
</dbReference>
<protein>
    <submittedName>
        <fullName evidence="2">SMP-30/gluconolactonase/LRE family protein</fullName>
    </submittedName>
</protein>
<reference evidence="2" key="1">
    <citation type="submission" date="2024-07" db="EMBL/GenBank/DDBJ databases">
        <authorList>
            <person name="Yu S.T."/>
        </authorList>
    </citation>
    <scope>NUCLEOTIDE SEQUENCE</scope>
    <source>
        <strain evidence="2">R39</strain>
    </source>
</reference>
<dbReference type="InterPro" id="IPR011042">
    <property type="entry name" value="6-blade_b-propeller_TolB-like"/>
</dbReference>
<dbReference type="EMBL" id="CP163441">
    <property type="protein sequence ID" value="XDQ41215.1"/>
    <property type="molecule type" value="Genomic_DNA"/>
</dbReference>
<dbReference type="Gene3D" id="2.120.10.30">
    <property type="entry name" value="TolB, C-terminal domain"/>
    <property type="match status" value="1"/>
</dbReference>
<accession>A0AB39QEB4</accession>
<dbReference type="PANTHER" id="PTHR42060:SF1">
    <property type="entry name" value="NHL REPEAT-CONTAINING PROTEIN"/>
    <property type="match status" value="1"/>
</dbReference>
<name>A0AB39QEB4_9ACTN</name>
<sequence>MPRFSRRAGAAPAAVAIGLLAAVPAASDDPVLARPHTVAHFDLARGQTPESVVAERGGAVDISFAFARQVVKVTRERRVRVLATLPDEKSPRTPLVSSAVTHGLVRALDGTLYVTYATGTDKTGVWRIPAGGGTPEQIAELPANGLPNGLALDERHGVLYAADSALGTVWRIPRSGAEPTAWATGPALTGLPSATGFGANGIKVHKDAVWVTNTDRGTLLRIPVGADGSAGAAETRATGLAGVDDFVFPGHSDIVLAALPQSNEVALVGPDGSHSDVLTVQEGLSNPTALAVSGRDVFVANAAYFTQRDPNLVKARLGTHFSRS</sequence>
<proteinExistence type="predicted"/>
<gene>
    <name evidence="2" type="ORF">AB5J52_02420</name>
</gene>
<dbReference type="InterPro" id="IPR052998">
    <property type="entry name" value="Hetero-Diels-Alderase-like"/>
</dbReference>
<organism evidence="2">
    <name type="scientific">Streptomyces sp. R39</name>
    <dbReference type="NCBI Taxonomy" id="3238631"/>
    <lineage>
        <taxon>Bacteria</taxon>
        <taxon>Bacillati</taxon>
        <taxon>Actinomycetota</taxon>
        <taxon>Actinomycetes</taxon>
        <taxon>Kitasatosporales</taxon>
        <taxon>Streptomycetaceae</taxon>
        <taxon>Streptomyces</taxon>
    </lineage>
</organism>